<evidence type="ECO:0000256" key="3">
    <source>
        <dbReference type="ARBA" id="ARBA00022777"/>
    </source>
</evidence>
<evidence type="ECO:0000313" key="6">
    <source>
        <dbReference type="EMBL" id="AGS40473.1"/>
    </source>
</evidence>
<dbReference type="NCBIfam" id="TIGR03071">
    <property type="entry name" value="couple_hipA"/>
    <property type="match status" value="1"/>
</dbReference>
<evidence type="ECO:0000256" key="1">
    <source>
        <dbReference type="ARBA" id="ARBA00010164"/>
    </source>
</evidence>
<organism evidence="6 7">
    <name type="scientific">Cycloclasticus zancles 78-ME</name>
    <dbReference type="NCBI Taxonomy" id="1198232"/>
    <lineage>
        <taxon>Bacteria</taxon>
        <taxon>Pseudomonadati</taxon>
        <taxon>Pseudomonadota</taxon>
        <taxon>Gammaproteobacteria</taxon>
        <taxon>Thiotrichales</taxon>
        <taxon>Piscirickettsiaceae</taxon>
        <taxon>Cycloclasticus</taxon>
    </lineage>
</organism>
<feature type="domain" description="HipA-like C-terminal" evidence="4">
    <location>
        <begin position="145"/>
        <end position="372"/>
    </location>
</feature>
<dbReference type="KEGG" id="cza:CYCME_2159"/>
<dbReference type="RefSeq" id="WP_020933003.1">
    <property type="nucleotide sequence ID" value="NC_021917.1"/>
</dbReference>
<comment type="similarity">
    <text evidence="1">Belongs to the HipA Ser/Thr kinase family.</text>
</comment>
<evidence type="ECO:0000259" key="5">
    <source>
        <dbReference type="Pfam" id="PF13657"/>
    </source>
</evidence>
<dbReference type="PATRIC" id="fig|1198232.3.peg.2130"/>
<dbReference type="CDD" id="cd17793">
    <property type="entry name" value="HipA"/>
    <property type="match status" value="1"/>
</dbReference>
<reference evidence="7" key="2">
    <citation type="journal article" date="2016" name="Environ. Microbiol. Rep.">
        <title>Analysis of defence systems and a conjugative IncP-1 plasmid in the marine polyaromatic hydrocarbons-degrading bacterium Cycloclasticus sp. 78-ME.</title>
        <authorList>
            <person name="Yakimov M.M."/>
            <person name="Crisafi F."/>
            <person name="Messina E."/>
            <person name="Smedile F."/>
            <person name="Lopatina A."/>
            <person name="Denaro R."/>
            <person name="Pieper D.H."/>
            <person name="Golyshin P.N."/>
            <person name="Giuliano L."/>
        </authorList>
    </citation>
    <scope>NUCLEOTIDE SEQUENCE [LARGE SCALE GENOMIC DNA]</scope>
    <source>
        <strain evidence="7">78-ME</strain>
    </source>
</reference>
<evidence type="ECO:0000313" key="7">
    <source>
        <dbReference type="Proteomes" id="UP000015380"/>
    </source>
</evidence>
<keyword evidence="2" id="KW-0808">Transferase</keyword>
<reference evidence="6 7" key="1">
    <citation type="submission" date="2013-05" db="EMBL/GenBank/DDBJ databases">
        <title>Between feast and famine: a lifestyle of most important marine PAH-degrading bacterium Cycloclasticus sp. 7ME.</title>
        <authorList>
            <person name="Yakimov M.M."/>
            <person name="Messina E."/>
            <person name="Genovese M."/>
            <person name="Denaro R."/>
            <person name="Crisafi F."/>
            <person name="Russo D."/>
            <person name="Cappello S."/>
            <person name="Santisi S."/>
            <person name="Smedile F."/>
            <person name="Golyshina O.V."/>
            <person name="Tran H."/>
            <person name="Pieper D.H."/>
            <person name="Golyshin P.N."/>
            <person name="Giuliano L."/>
        </authorList>
    </citation>
    <scope>NUCLEOTIDE SEQUENCE [LARGE SCALE GENOMIC DNA]</scope>
    <source>
        <strain evidence="6 7">78-ME</strain>
    </source>
</reference>
<dbReference type="Proteomes" id="UP000015380">
    <property type="component" value="Chromosome"/>
</dbReference>
<dbReference type="HOGENOM" id="CLU_030167_1_0_6"/>
<dbReference type="Pfam" id="PF13657">
    <property type="entry name" value="Couple_hipA"/>
    <property type="match status" value="1"/>
</dbReference>
<dbReference type="eggNOG" id="COG3550">
    <property type="taxonomic scope" value="Bacteria"/>
</dbReference>
<dbReference type="PANTHER" id="PTHR37419">
    <property type="entry name" value="SERINE/THREONINE-PROTEIN KINASE TOXIN HIPA"/>
    <property type="match status" value="1"/>
</dbReference>
<evidence type="ECO:0000256" key="2">
    <source>
        <dbReference type="ARBA" id="ARBA00022679"/>
    </source>
</evidence>
<dbReference type="GO" id="GO:0005829">
    <property type="term" value="C:cytosol"/>
    <property type="evidence" value="ECO:0007669"/>
    <property type="project" value="TreeGrafter"/>
</dbReference>
<keyword evidence="3" id="KW-0418">Kinase</keyword>
<dbReference type="InterPro" id="IPR012893">
    <property type="entry name" value="HipA-like_C"/>
</dbReference>
<feature type="domain" description="HipA N-terminal subdomain 1" evidence="5">
    <location>
        <begin position="5"/>
        <end position="103"/>
    </location>
</feature>
<accession>S5TZN5</accession>
<dbReference type="EMBL" id="CP005996">
    <property type="protein sequence ID" value="AGS40473.1"/>
    <property type="molecule type" value="Genomic_DNA"/>
</dbReference>
<gene>
    <name evidence="6" type="ORF">CYCME_2159</name>
</gene>
<dbReference type="GO" id="GO:0004674">
    <property type="term" value="F:protein serine/threonine kinase activity"/>
    <property type="evidence" value="ECO:0007669"/>
    <property type="project" value="TreeGrafter"/>
</dbReference>
<keyword evidence="7" id="KW-1185">Reference proteome</keyword>
<dbReference type="Pfam" id="PF07804">
    <property type="entry name" value="HipA_C"/>
    <property type="match status" value="1"/>
</dbReference>
<sequence length="417" mass="46938">MSQVLDVYLSAERVGKLHLDDERRFVFEYYPEWVENHESQPISLSLPVRTEPYHHARAQPFFSNLLPEAEIRYLVAKSLGLSENNDFSLLEAIGGECAGAVSLIPEGTGIPIQGDYKKLNDNALNQLIAKLPTQPMLTGEQDIRLSLAGAQNKLPVFYNGKEISIPRGAAASSHILKLPIKDYPNTVENEYFCMQLAKRIGLNVPETKILHKVAPLYLITRYDRILNEQGELIRLPQEDFCQAMAIPPINKYEKEGGPSLKSCFDLVRNHGIQPVKDLNELLNWVIFNVLIGNADAHGKNISLMLTSAGPLLAPFYDLMSTAIYPNLAQKMAMKIGGEDRPDWIIERRWEQFSKDTGIKFKLVRKRCIDMANTLSTISVELAAECQQQHGENVQIKKIVALIEQRKSKINAIFSSIN</sequence>
<protein>
    <submittedName>
        <fullName evidence="6">HipA protein</fullName>
    </submittedName>
</protein>
<dbReference type="InterPro" id="IPR017508">
    <property type="entry name" value="HipA_N1"/>
</dbReference>
<dbReference type="PANTHER" id="PTHR37419:SF1">
    <property type="entry name" value="SERINE_THREONINE-PROTEIN KINASE TOXIN HIPA"/>
    <property type="match status" value="1"/>
</dbReference>
<name>S5TZN5_9GAMM</name>
<proteinExistence type="inferred from homology"/>
<dbReference type="InterPro" id="IPR052028">
    <property type="entry name" value="HipA_Ser/Thr_kinase"/>
</dbReference>
<evidence type="ECO:0000259" key="4">
    <source>
        <dbReference type="Pfam" id="PF07804"/>
    </source>
</evidence>
<dbReference type="Gene3D" id="1.10.1070.20">
    <property type="match status" value="1"/>
</dbReference>
<dbReference type="AlphaFoldDB" id="S5TZN5"/>